<evidence type="ECO:0000256" key="2">
    <source>
        <dbReference type="ARBA" id="ARBA00022553"/>
    </source>
</evidence>
<sequence>MHVPPKEKLIEELREFYASELEYPVDVVTADSEFEAELGVDSLHQITLLGWALERYGFSDVIDGLRAPEYATVTAVADLVLSLAEDR</sequence>
<keyword evidence="1" id="KW-0596">Phosphopantetheine</keyword>
<evidence type="ECO:0000259" key="3">
    <source>
        <dbReference type="PROSITE" id="PS50075"/>
    </source>
</evidence>
<proteinExistence type="predicted"/>
<evidence type="ECO:0000313" key="5">
    <source>
        <dbReference type="Proteomes" id="UP000675554"/>
    </source>
</evidence>
<dbReference type="AlphaFoldDB" id="A0A8T4INZ0"/>
<accession>A0A8T4INZ0</accession>
<dbReference type="InterPro" id="IPR036736">
    <property type="entry name" value="ACP-like_sf"/>
</dbReference>
<dbReference type="EMBL" id="JAGSMN010000079">
    <property type="protein sequence ID" value="MBR7672233.1"/>
    <property type="molecule type" value="Genomic_DNA"/>
</dbReference>
<keyword evidence="2" id="KW-0597">Phosphoprotein</keyword>
<protein>
    <submittedName>
        <fullName evidence="4">Acyl carrier protein</fullName>
    </submittedName>
</protein>
<comment type="caution">
    <text evidence="4">The sequence shown here is derived from an EMBL/GenBank/DDBJ whole genome shotgun (WGS) entry which is preliminary data.</text>
</comment>
<feature type="domain" description="Carrier" evidence="3">
    <location>
        <begin position="4"/>
        <end position="84"/>
    </location>
</feature>
<evidence type="ECO:0000313" key="4">
    <source>
        <dbReference type="EMBL" id="MBR7672233.1"/>
    </source>
</evidence>
<dbReference type="SUPFAM" id="SSF47336">
    <property type="entry name" value="ACP-like"/>
    <property type="match status" value="1"/>
</dbReference>
<name>A0A8T4INZ0_9ACTN</name>
<evidence type="ECO:0000256" key="1">
    <source>
        <dbReference type="ARBA" id="ARBA00022450"/>
    </source>
</evidence>
<organism evidence="4 5">
    <name type="scientific">Streptomyces daliensis</name>
    <dbReference type="NCBI Taxonomy" id="299421"/>
    <lineage>
        <taxon>Bacteria</taxon>
        <taxon>Bacillati</taxon>
        <taxon>Actinomycetota</taxon>
        <taxon>Actinomycetes</taxon>
        <taxon>Kitasatosporales</taxon>
        <taxon>Streptomycetaceae</taxon>
        <taxon>Streptomyces</taxon>
    </lineage>
</organism>
<dbReference type="InterPro" id="IPR009081">
    <property type="entry name" value="PP-bd_ACP"/>
</dbReference>
<dbReference type="Gene3D" id="1.10.1200.10">
    <property type="entry name" value="ACP-like"/>
    <property type="match status" value="1"/>
</dbReference>
<dbReference type="InterPro" id="IPR006162">
    <property type="entry name" value="Ppantetheine_attach_site"/>
</dbReference>
<keyword evidence="5" id="KW-1185">Reference proteome</keyword>
<reference evidence="4" key="1">
    <citation type="submission" date="2021-04" db="EMBL/GenBank/DDBJ databases">
        <title>Sequencing of actinobacteria type strains.</title>
        <authorList>
            <person name="Nguyen G.-S."/>
            <person name="Wentzel A."/>
        </authorList>
    </citation>
    <scope>NUCLEOTIDE SEQUENCE</scope>
    <source>
        <strain evidence="4">DSM 42095</strain>
    </source>
</reference>
<dbReference type="Proteomes" id="UP000675554">
    <property type="component" value="Unassembled WGS sequence"/>
</dbReference>
<dbReference type="PROSITE" id="PS00012">
    <property type="entry name" value="PHOSPHOPANTETHEINE"/>
    <property type="match status" value="1"/>
</dbReference>
<dbReference type="PROSITE" id="PS50075">
    <property type="entry name" value="CARRIER"/>
    <property type="match status" value="1"/>
</dbReference>
<gene>
    <name evidence="4" type="ORF">KDA82_04150</name>
</gene>
<dbReference type="Pfam" id="PF00550">
    <property type="entry name" value="PP-binding"/>
    <property type="match status" value="1"/>
</dbReference>